<dbReference type="InterPro" id="IPR035897">
    <property type="entry name" value="Toll_tir_struct_dom_sf"/>
</dbReference>
<dbReference type="OrthoDB" id="105971at2"/>
<feature type="repeat" description="TPR" evidence="1">
    <location>
        <begin position="422"/>
        <end position="455"/>
    </location>
</feature>
<evidence type="ECO:0000259" key="2">
    <source>
        <dbReference type="Pfam" id="PF13676"/>
    </source>
</evidence>
<evidence type="ECO:0000256" key="1">
    <source>
        <dbReference type="PROSITE-ProRule" id="PRU00339"/>
    </source>
</evidence>
<comment type="caution">
    <text evidence="3">The sequence shown here is derived from an EMBL/GenBank/DDBJ whole genome shotgun (WGS) entry which is preliminary data.</text>
</comment>
<dbReference type="PROSITE" id="PS50005">
    <property type="entry name" value="TPR"/>
    <property type="match status" value="1"/>
</dbReference>
<reference evidence="3 4" key="1">
    <citation type="submission" date="2019-07" db="EMBL/GenBank/DDBJ databases">
        <title>Genomic Encyclopedia of Archaeal and Bacterial Type Strains, Phase II (KMG-II): from individual species to whole genera.</title>
        <authorList>
            <person name="Goeker M."/>
        </authorList>
    </citation>
    <scope>NUCLEOTIDE SEQUENCE [LARGE SCALE GENOMIC DNA]</scope>
    <source>
        <strain evidence="3 4">ATCC BAA-2084</strain>
    </source>
</reference>
<accession>A0A562UMD0</accession>
<dbReference type="Gene3D" id="1.25.40.10">
    <property type="entry name" value="Tetratricopeptide repeat domain"/>
    <property type="match status" value="1"/>
</dbReference>
<dbReference type="EMBL" id="VLLK01000002">
    <property type="protein sequence ID" value="TWJ06736.1"/>
    <property type="molecule type" value="Genomic_DNA"/>
</dbReference>
<keyword evidence="4" id="KW-1185">Reference proteome</keyword>
<dbReference type="InterPro" id="IPR019734">
    <property type="entry name" value="TPR_rpt"/>
</dbReference>
<gene>
    <name evidence="3" type="ORF">JN10_2272</name>
</gene>
<proteinExistence type="predicted"/>
<evidence type="ECO:0000313" key="4">
    <source>
        <dbReference type="Proteomes" id="UP000320547"/>
    </source>
</evidence>
<dbReference type="STRING" id="476157.GCA_001663155_00948"/>
<feature type="domain" description="TIR" evidence="2">
    <location>
        <begin position="19"/>
        <end position="116"/>
    </location>
</feature>
<evidence type="ECO:0000313" key="3">
    <source>
        <dbReference type="EMBL" id="TWJ06736.1"/>
    </source>
</evidence>
<dbReference type="SUPFAM" id="SSF48452">
    <property type="entry name" value="TPR-like"/>
    <property type="match status" value="1"/>
</dbReference>
<dbReference type="RefSeq" id="WP_083984690.1">
    <property type="nucleotide sequence ID" value="NZ_CP015963.1"/>
</dbReference>
<dbReference type="GO" id="GO:0007165">
    <property type="term" value="P:signal transduction"/>
    <property type="evidence" value="ECO:0007669"/>
    <property type="project" value="InterPro"/>
</dbReference>
<protein>
    <submittedName>
        <fullName evidence="3">TolB-like protein</fullName>
    </submittedName>
</protein>
<sequence>MCVSLAVTVGNLGRLVTDVFISYARSTQDQARAAARNLESLGYSVWIDDALPAHRAFSSVIEEKLRESKATLVLWSADARNSRWVPAEAELAHNEDKLIQISLDGALPPLPFNRLQCELMQGWDGNPSHPSWAKIEASVSQLAGEAATPQPSKTGSVRQPTRSGEMLLAVLAFDNISADPDLNYFCDGVAEEIQRTVARGTQLKVVARTSSFQFRGPEKETGKVASALGVSHLLDGSVRRGGDRVRISAELVDCTNRSSVWSDRFDGTLDDVFELQESIAESVAEALKVALTPPVAEKPLGTMDYERFLRARAILSGGDYVFDDSALRAIPLLEQVTRARPDFAPAWELLANARASELRSGHTSQAYAEGRKAVIDAAETALSLDPKRSGALVALAMLEPWGAYAKRKALLEEALTAQPNDTTALTELANFYWSVGRLRDAFAMAERAYELDPMMPPAAVLVAALRAYIGDYQGSVSQHRQLYKRWPDNPGMLHHLLNIAATTGEWDAYDEFIGDIDKFDGWQAADLRATKAYAEAVRIEDDAVRDHRIERYNEVVEKTGTLPLNVITAGGVFGRAEQALDIAEKASYDYIFEPEGDRAALHFPGTMFGPWSTIKNYPRFVKLCARLGLCDYWVSSGIWPDRIDELPYDFKAEVHKTLTA</sequence>
<dbReference type="InterPro" id="IPR000157">
    <property type="entry name" value="TIR_dom"/>
</dbReference>
<organism evidence="3 4">
    <name type="scientific">Altererythrobacter ishigakiensis</name>
    <dbReference type="NCBI Taxonomy" id="476157"/>
    <lineage>
        <taxon>Bacteria</taxon>
        <taxon>Pseudomonadati</taxon>
        <taxon>Pseudomonadota</taxon>
        <taxon>Alphaproteobacteria</taxon>
        <taxon>Sphingomonadales</taxon>
        <taxon>Erythrobacteraceae</taxon>
        <taxon>Altererythrobacter</taxon>
    </lineage>
</organism>
<dbReference type="InterPro" id="IPR011990">
    <property type="entry name" value="TPR-like_helical_dom_sf"/>
</dbReference>
<dbReference type="Gene3D" id="3.40.50.10140">
    <property type="entry name" value="Toll/interleukin-1 receptor homology (TIR) domain"/>
    <property type="match status" value="1"/>
</dbReference>
<dbReference type="Proteomes" id="UP000320547">
    <property type="component" value="Unassembled WGS sequence"/>
</dbReference>
<dbReference type="AlphaFoldDB" id="A0A562UMD0"/>
<keyword evidence="1" id="KW-0802">TPR repeat</keyword>
<dbReference type="Pfam" id="PF13676">
    <property type="entry name" value="TIR_2"/>
    <property type="match status" value="1"/>
</dbReference>
<name>A0A562UMD0_9SPHN</name>
<dbReference type="SUPFAM" id="SSF52200">
    <property type="entry name" value="Toll/Interleukin receptor TIR domain"/>
    <property type="match status" value="1"/>
</dbReference>